<keyword evidence="1" id="KW-0328">Glycosyltransferase</keyword>
<dbReference type="InterPro" id="IPR011011">
    <property type="entry name" value="Znf_FYVE_PHD"/>
</dbReference>
<dbReference type="RefSeq" id="WP_211532808.1">
    <property type="nucleotide sequence ID" value="NZ_CP058560.1"/>
</dbReference>
<keyword evidence="1" id="KW-0808">Transferase</keyword>
<accession>A0A8T8KEY9</accession>
<name>A0A8T8KEY9_9EURY</name>
<sequence>MELTGICNICGKAAKMHTCSICGTSVCSQCYYLDPGVCVICKKRLKLKKKF</sequence>
<gene>
    <name evidence="1" type="ORF">HYG87_08800</name>
</gene>
<proteinExistence type="predicted"/>
<dbReference type="EMBL" id="CP058560">
    <property type="protein sequence ID" value="QUH23851.1"/>
    <property type="molecule type" value="Genomic_DNA"/>
</dbReference>
<dbReference type="GO" id="GO:0016757">
    <property type="term" value="F:glycosyltransferase activity"/>
    <property type="evidence" value="ECO:0007669"/>
    <property type="project" value="UniProtKB-KW"/>
</dbReference>
<dbReference type="AlphaFoldDB" id="A0A8T8KEY9"/>
<organism evidence="1 2">
    <name type="scientific">Methanobacterium alkalithermotolerans</name>
    <dbReference type="NCBI Taxonomy" id="2731220"/>
    <lineage>
        <taxon>Archaea</taxon>
        <taxon>Methanobacteriati</taxon>
        <taxon>Methanobacteriota</taxon>
        <taxon>Methanomada group</taxon>
        <taxon>Methanobacteria</taxon>
        <taxon>Methanobacteriales</taxon>
        <taxon>Methanobacteriaceae</taxon>
        <taxon>Methanobacterium</taxon>
    </lineage>
</organism>
<dbReference type="OrthoDB" id="70008at2157"/>
<evidence type="ECO:0000313" key="1">
    <source>
        <dbReference type="EMBL" id="QUH23851.1"/>
    </source>
</evidence>
<dbReference type="SUPFAM" id="SSF57903">
    <property type="entry name" value="FYVE/PHD zinc finger"/>
    <property type="match status" value="1"/>
</dbReference>
<dbReference type="Proteomes" id="UP000681041">
    <property type="component" value="Chromosome"/>
</dbReference>
<dbReference type="GeneID" id="64820859"/>
<dbReference type="KEGG" id="meme:HYG87_08800"/>
<protein>
    <submittedName>
        <fullName evidence="1">Orotate phosphoribosyltransferase</fullName>
    </submittedName>
</protein>
<keyword evidence="2" id="KW-1185">Reference proteome</keyword>
<evidence type="ECO:0000313" key="2">
    <source>
        <dbReference type="Proteomes" id="UP000681041"/>
    </source>
</evidence>
<reference evidence="1" key="1">
    <citation type="submission" date="2020-07" db="EMBL/GenBank/DDBJ databases">
        <title>Methanobacterium. sp. MethCan genome.</title>
        <authorList>
            <person name="Postec A."/>
            <person name="Quemeneur M."/>
        </authorList>
    </citation>
    <scope>NUCLEOTIDE SEQUENCE</scope>
    <source>
        <strain evidence="1">MethCAN</strain>
    </source>
</reference>